<sequence>MKTNAYLRIDNEENFEYSRKPLIFSPGIWVNGKVYWLGNVTEKLLLQEDLSIKIKQANVHSRVELFNLYVTNHSKVGKEAKLILMQRHADSVNEQFSFVSPNEDVIFHFADKRIYLVNGLNSNGRMKQCTVQPLWNVSTERLWNCQESGKLNYQPMAKGSAASLFSLDLQMGPRETQKSSCWMIEGNEKNVVVHLNEMLLKNTLAIPDKK</sequence>
<dbReference type="OrthoDB" id="2838415at2"/>
<dbReference type="Proteomes" id="UP000031014">
    <property type="component" value="Unassembled WGS sequence"/>
</dbReference>
<gene>
    <name evidence="1" type="ORF">SAMD00020551_1809</name>
</gene>
<proteinExistence type="predicted"/>
<comment type="caution">
    <text evidence="1">The sequence shown here is derived from an EMBL/GenBank/DDBJ whole genome shotgun (WGS) entry which is preliminary data.</text>
</comment>
<dbReference type="RefSeq" id="WP_052442136.1">
    <property type="nucleotide sequence ID" value="NZ_BASE01000039.1"/>
</dbReference>
<keyword evidence="2" id="KW-1185">Reference proteome</keyword>
<organism evidence="1 2">
    <name type="scientific">Mesobacillus selenatarsenatis (strain DSM 18680 / JCM 14380 / FERM P-15431 / SF-1)</name>
    <dbReference type="NCBI Taxonomy" id="1321606"/>
    <lineage>
        <taxon>Bacteria</taxon>
        <taxon>Bacillati</taxon>
        <taxon>Bacillota</taxon>
        <taxon>Bacilli</taxon>
        <taxon>Bacillales</taxon>
        <taxon>Bacillaceae</taxon>
        <taxon>Mesobacillus</taxon>
    </lineage>
</organism>
<dbReference type="AlphaFoldDB" id="A0A0A8X144"/>
<name>A0A0A8X144_MESS1</name>
<evidence type="ECO:0000313" key="2">
    <source>
        <dbReference type="Proteomes" id="UP000031014"/>
    </source>
</evidence>
<dbReference type="STRING" id="1321606.SAMD00020551_1809"/>
<protein>
    <submittedName>
        <fullName evidence="1">Uncharacterized protein</fullName>
    </submittedName>
</protein>
<dbReference type="EMBL" id="BASE01000039">
    <property type="protein sequence ID" value="GAM13663.1"/>
    <property type="molecule type" value="Genomic_DNA"/>
</dbReference>
<accession>A0A0A8X144</accession>
<reference evidence="1 2" key="1">
    <citation type="submission" date="2013-06" db="EMBL/GenBank/DDBJ databases">
        <title>Whole genome shotgun sequence of Bacillus selenatarsenatis SF-1.</title>
        <authorList>
            <person name="Kuroda M."/>
            <person name="Sei K."/>
            <person name="Yamashita M."/>
            <person name="Ike M."/>
        </authorList>
    </citation>
    <scope>NUCLEOTIDE SEQUENCE [LARGE SCALE GENOMIC DNA]</scope>
    <source>
        <strain evidence="1 2">SF-1</strain>
    </source>
</reference>
<evidence type="ECO:0000313" key="1">
    <source>
        <dbReference type="EMBL" id="GAM13663.1"/>
    </source>
</evidence>